<keyword evidence="4" id="KW-0934">Plastid</keyword>
<dbReference type="PANTHER" id="PTHR13691">
    <property type="entry name" value="RIBOSOMAL PROTEIN L2"/>
    <property type="match status" value="1"/>
</dbReference>
<dbReference type="Gene3D" id="2.30.30.30">
    <property type="match status" value="1"/>
</dbReference>
<gene>
    <name evidence="10" type="primary">rpl2</name>
</gene>
<reference evidence="10" key="1">
    <citation type="journal article" date="2018" name="Mitochondrial DNA A DNA Mapp Seq Anal">
        <title>Comparative analysis of the mitochondrial genomes of six newly sequenced diatoms reveals group II introns in the barcoding region of cox1.</title>
        <authorList>
            <person name="Pogoda C.S."/>
            <person name="Keepers K.G."/>
            <person name="Hamsher S.E."/>
            <person name="Stepanek J.G."/>
            <person name="Kane N.C."/>
            <person name="Kociolek J.P."/>
        </authorList>
    </citation>
    <scope>NUCLEOTIDE SEQUENCE</scope>
</reference>
<organism evidence="10">
    <name type="scientific">Entomoneis sp</name>
    <dbReference type="NCBI Taxonomy" id="186043"/>
    <lineage>
        <taxon>Eukaryota</taxon>
        <taxon>Sar</taxon>
        <taxon>Stramenopiles</taxon>
        <taxon>Ochrophyta</taxon>
        <taxon>Bacillariophyta</taxon>
        <taxon>Bacillariophyceae</taxon>
        <taxon>Bacillariophycidae</taxon>
        <taxon>Entomoneidaceae</taxon>
        <taxon>Entomoneis</taxon>
    </lineage>
</organism>
<comment type="similarity">
    <text evidence="2">Belongs to the universal ribosomal protein uL2 family.</text>
</comment>
<evidence type="ECO:0000256" key="3">
    <source>
        <dbReference type="ARBA" id="ARBA00022528"/>
    </source>
</evidence>
<feature type="domain" description="Large ribosomal subunit protein uL2 C-terminal" evidence="8">
    <location>
        <begin position="123"/>
        <end position="249"/>
    </location>
</feature>
<keyword evidence="5 10" id="KW-0689">Ribosomal protein</keyword>
<dbReference type="GO" id="GO:0009507">
    <property type="term" value="C:chloroplast"/>
    <property type="evidence" value="ECO:0007669"/>
    <property type="project" value="UniProtKB-SubCell"/>
</dbReference>
<dbReference type="InterPro" id="IPR022669">
    <property type="entry name" value="Ribosomal_uL2_C"/>
</dbReference>
<dbReference type="EMBL" id="MF997419">
    <property type="protein sequence ID" value="AVR57484.1"/>
    <property type="molecule type" value="Genomic_DNA"/>
</dbReference>
<dbReference type="NCBIfam" id="TIGR01171">
    <property type="entry name" value="rplB_bact"/>
    <property type="match status" value="1"/>
</dbReference>
<geneLocation type="mitochondrion" evidence="10"/>
<dbReference type="InterPro" id="IPR005880">
    <property type="entry name" value="Ribosomal_uL2_bac/org-type"/>
</dbReference>
<dbReference type="SMART" id="SM01382">
    <property type="entry name" value="Ribosomal_L2_C"/>
    <property type="match status" value="1"/>
</dbReference>
<dbReference type="SMART" id="SM01383">
    <property type="entry name" value="Ribosomal_L2"/>
    <property type="match status" value="1"/>
</dbReference>
<keyword evidence="3" id="KW-0150">Chloroplast</keyword>
<evidence type="ECO:0000256" key="6">
    <source>
        <dbReference type="ARBA" id="ARBA00023274"/>
    </source>
</evidence>
<sequence length="255" mass="28176">MVLQTLKPTSPGKRHLIKLNEKNISKKPILKTKLKNKKINLGKNNTGKITIGHKSGGEKKRYREINFTNKNFIGIVFNIEYDPNRNAKIAAVFNFKSNTFFYVLAPKNLEIGNILKSGLEAEKKTGHTMNLEKIPVGCCIYNISSKPNSFAKISRAAGTYSVITEKTKQYAKILLSSGNKKLLSLKNFATIGVVSNELKLLTQTGKAGASRWLGKKPIVRGVAMNPVDHPHGGGEGRKSGTRKTPWGKQMGSRKK</sequence>
<proteinExistence type="inferred from homology"/>
<dbReference type="InterPro" id="IPR002171">
    <property type="entry name" value="Ribosomal_uL2"/>
</dbReference>
<dbReference type="InterPro" id="IPR008991">
    <property type="entry name" value="Translation_prot_SH3-like_sf"/>
</dbReference>
<feature type="compositionally biased region" description="Basic and acidic residues" evidence="7">
    <location>
        <begin position="228"/>
        <end position="238"/>
    </location>
</feature>
<evidence type="ECO:0000256" key="5">
    <source>
        <dbReference type="ARBA" id="ARBA00022980"/>
    </source>
</evidence>
<evidence type="ECO:0000259" key="8">
    <source>
        <dbReference type="SMART" id="SM01382"/>
    </source>
</evidence>
<dbReference type="GO" id="GO:0003735">
    <property type="term" value="F:structural constituent of ribosome"/>
    <property type="evidence" value="ECO:0007669"/>
    <property type="project" value="InterPro"/>
</dbReference>
<dbReference type="GO" id="GO:0032543">
    <property type="term" value="P:mitochondrial translation"/>
    <property type="evidence" value="ECO:0007669"/>
    <property type="project" value="TreeGrafter"/>
</dbReference>
<keyword evidence="10" id="KW-0496">Mitochondrion</keyword>
<dbReference type="SUPFAM" id="SSF50249">
    <property type="entry name" value="Nucleic acid-binding proteins"/>
    <property type="match status" value="1"/>
</dbReference>
<dbReference type="InterPro" id="IPR014726">
    <property type="entry name" value="Ribosomal_uL2_dom3"/>
</dbReference>
<accession>A0A3G1PWA9</accession>
<dbReference type="InterPro" id="IPR022666">
    <property type="entry name" value="Ribosomal_uL2_RNA-bd_dom"/>
</dbReference>
<dbReference type="InterPro" id="IPR012340">
    <property type="entry name" value="NA-bd_OB-fold"/>
</dbReference>
<dbReference type="Pfam" id="PF00181">
    <property type="entry name" value="Ribosomal_L2_N"/>
    <property type="match status" value="1"/>
</dbReference>
<comment type="subcellular location">
    <subcellularLocation>
        <location evidence="1">Plastid</location>
        <location evidence="1">Chloroplast</location>
    </subcellularLocation>
</comment>
<dbReference type="AlphaFoldDB" id="A0A3G1PWA9"/>
<dbReference type="GO" id="GO:0003723">
    <property type="term" value="F:RNA binding"/>
    <property type="evidence" value="ECO:0007669"/>
    <property type="project" value="InterPro"/>
</dbReference>
<feature type="domain" description="Large ribosomal subunit protein uL2 RNA-binding" evidence="9">
    <location>
        <begin position="42"/>
        <end position="117"/>
    </location>
</feature>
<dbReference type="PROSITE" id="PS00467">
    <property type="entry name" value="RIBOSOMAL_L2"/>
    <property type="match status" value="1"/>
</dbReference>
<keyword evidence="6" id="KW-0687">Ribonucleoprotein</keyword>
<dbReference type="Pfam" id="PF03947">
    <property type="entry name" value="Ribosomal_L2_C"/>
    <property type="match status" value="1"/>
</dbReference>
<dbReference type="SUPFAM" id="SSF50104">
    <property type="entry name" value="Translation proteins SH3-like domain"/>
    <property type="match status" value="1"/>
</dbReference>
<evidence type="ECO:0000313" key="10">
    <source>
        <dbReference type="EMBL" id="AVR57484.1"/>
    </source>
</evidence>
<dbReference type="InterPro" id="IPR022671">
    <property type="entry name" value="Ribosomal_uL2_CS"/>
</dbReference>
<feature type="region of interest" description="Disordered" evidence="7">
    <location>
        <begin position="223"/>
        <end position="255"/>
    </location>
</feature>
<dbReference type="GO" id="GO:0016740">
    <property type="term" value="F:transferase activity"/>
    <property type="evidence" value="ECO:0007669"/>
    <property type="project" value="InterPro"/>
</dbReference>
<dbReference type="Gene3D" id="2.40.50.140">
    <property type="entry name" value="Nucleic acid-binding proteins"/>
    <property type="match status" value="1"/>
</dbReference>
<dbReference type="PIRSF" id="PIRSF002158">
    <property type="entry name" value="Ribosomal_L2"/>
    <property type="match status" value="1"/>
</dbReference>
<evidence type="ECO:0000256" key="2">
    <source>
        <dbReference type="ARBA" id="ARBA00005636"/>
    </source>
</evidence>
<evidence type="ECO:0000256" key="1">
    <source>
        <dbReference type="ARBA" id="ARBA00004229"/>
    </source>
</evidence>
<dbReference type="PANTHER" id="PTHR13691:SF5">
    <property type="entry name" value="LARGE RIBOSOMAL SUBUNIT PROTEIN UL2M"/>
    <property type="match status" value="1"/>
</dbReference>
<evidence type="ECO:0000256" key="7">
    <source>
        <dbReference type="SAM" id="MobiDB-lite"/>
    </source>
</evidence>
<dbReference type="GO" id="GO:0005762">
    <property type="term" value="C:mitochondrial large ribosomal subunit"/>
    <property type="evidence" value="ECO:0007669"/>
    <property type="project" value="TreeGrafter"/>
</dbReference>
<evidence type="ECO:0000259" key="9">
    <source>
        <dbReference type="SMART" id="SM01383"/>
    </source>
</evidence>
<dbReference type="Gene3D" id="4.10.950.10">
    <property type="entry name" value="Ribosomal protein L2, domain 3"/>
    <property type="match status" value="1"/>
</dbReference>
<protein>
    <submittedName>
        <fullName evidence="10">Ribosomal protein L2</fullName>
    </submittedName>
</protein>
<dbReference type="InterPro" id="IPR014722">
    <property type="entry name" value="Rib_uL2_dom2"/>
</dbReference>
<name>A0A3G1PWA9_9STRA</name>
<evidence type="ECO:0000256" key="4">
    <source>
        <dbReference type="ARBA" id="ARBA00022640"/>
    </source>
</evidence>